<keyword evidence="4 7" id="KW-0812">Transmembrane</keyword>
<evidence type="ECO:0000259" key="8">
    <source>
        <dbReference type="PROSITE" id="PS50928"/>
    </source>
</evidence>
<evidence type="ECO:0000256" key="7">
    <source>
        <dbReference type="RuleBase" id="RU363032"/>
    </source>
</evidence>
<evidence type="ECO:0000313" key="9">
    <source>
        <dbReference type="EMBL" id="PWR07996.1"/>
    </source>
</evidence>
<gene>
    <name evidence="9" type="ORF">DKT69_33505</name>
</gene>
<dbReference type="InterPro" id="IPR035906">
    <property type="entry name" value="MetI-like_sf"/>
</dbReference>
<organism evidence="9 10">
    <name type="scientific">Micromonospora sicca</name>
    <dbReference type="NCBI Taxonomy" id="2202420"/>
    <lineage>
        <taxon>Bacteria</taxon>
        <taxon>Bacillati</taxon>
        <taxon>Actinomycetota</taxon>
        <taxon>Actinomycetes</taxon>
        <taxon>Micromonosporales</taxon>
        <taxon>Micromonosporaceae</taxon>
        <taxon>Micromonospora</taxon>
    </lineage>
</organism>
<feature type="transmembrane region" description="Helical" evidence="7">
    <location>
        <begin position="203"/>
        <end position="226"/>
    </location>
</feature>
<reference evidence="9 10" key="1">
    <citation type="submission" date="2018-05" db="EMBL/GenBank/DDBJ databases">
        <title>Micromonosporas from Atacama Desert.</title>
        <authorList>
            <person name="Carro L."/>
            <person name="Golinska P."/>
            <person name="Klenk H.-P."/>
            <person name="Goodfellow M."/>
        </authorList>
    </citation>
    <scope>NUCLEOTIDE SEQUENCE [LARGE SCALE GENOMIC DNA]</scope>
    <source>
        <strain evidence="9 10">4G51</strain>
    </source>
</reference>
<dbReference type="AlphaFoldDB" id="A0A317D2C1"/>
<feature type="transmembrane region" description="Helical" evidence="7">
    <location>
        <begin position="161"/>
        <end position="182"/>
    </location>
</feature>
<dbReference type="PANTHER" id="PTHR43744:SF12">
    <property type="entry name" value="ABC TRANSPORTER PERMEASE PROTEIN MG189-RELATED"/>
    <property type="match status" value="1"/>
</dbReference>
<evidence type="ECO:0000256" key="4">
    <source>
        <dbReference type="ARBA" id="ARBA00022692"/>
    </source>
</evidence>
<name>A0A317D2C1_9ACTN</name>
<dbReference type="PROSITE" id="PS50928">
    <property type="entry name" value="ABC_TM1"/>
    <property type="match status" value="1"/>
</dbReference>
<dbReference type="Proteomes" id="UP000246050">
    <property type="component" value="Unassembled WGS sequence"/>
</dbReference>
<comment type="caution">
    <text evidence="9">The sequence shown here is derived from an EMBL/GenBank/DDBJ whole genome shotgun (WGS) entry which is preliminary data.</text>
</comment>
<keyword evidence="5 7" id="KW-1133">Transmembrane helix</keyword>
<proteinExistence type="inferred from homology"/>
<comment type="subcellular location">
    <subcellularLocation>
        <location evidence="1 7">Cell membrane</location>
        <topology evidence="1 7">Multi-pass membrane protein</topology>
    </subcellularLocation>
</comment>
<dbReference type="Pfam" id="PF00528">
    <property type="entry name" value="BPD_transp_1"/>
    <property type="match status" value="1"/>
</dbReference>
<dbReference type="GO" id="GO:0005886">
    <property type="term" value="C:plasma membrane"/>
    <property type="evidence" value="ECO:0007669"/>
    <property type="project" value="UniProtKB-SubCell"/>
</dbReference>
<dbReference type="InterPro" id="IPR000515">
    <property type="entry name" value="MetI-like"/>
</dbReference>
<dbReference type="GO" id="GO:0055085">
    <property type="term" value="P:transmembrane transport"/>
    <property type="evidence" value="ECO:0007669"/>
    <property type="project" value="InterPro"/>
</dbReference>
<dbReference type="CDD" id="cd06261">
    <property type="entry name" value="TM_PBP2"/>
    <property type="match status" value="1"/>
</dbReference>
<evidence type="ECO:0000313" key="10">
    <source>
        <dbReference type="Proteomes" id="UP000246050"/>
    </source>
</evidence>
<dbReference type="EMBL" id="QGKS01000450">
    <property type="protein sequence ID" value="PWR07996.1"/>
    <property type="molecule type" value="Genomic_DNA"/>
</dbReference>
<dbReference type="RefSeq" id="WP_109805422.1">
    <property type="nucleotide sequence ID" value="NZ_QGKS01000450.1"/>
</dbReference>
<feature type="transmembrane region" description="Helical" evidence="7">
    <location>
        <begin position="34"/>
        <end position="52"/>
    </location>
</feature>
<evidence type="ECO:0000256" key="2">
    <source>
        <dbReference type="ARBA" id="ARBA00022448"/>
    </source>
</evidence>
<dbReference type="Gene3D" id="1.10.3720.10">
    <property type="entry name" value="MetI-like"/>
    <property type="match status" value="1"/>
</dbReference>
<feature type="transmembrane region" description="Helical" evidence="7">
    <location>
        <begin position="265"/>
        <end position="286"/>
    </location>
</feature>
<keyword evidence="3" id="KW-1003">Cell membrane</keyword>
<dbReference type="PANTHER" id="PTHR43744">
    <property type="entry name" value="ABC TRANSPORTER PERMEASE PROTEIN MG189-RELATED-RELATED"/>
    <property type="match status" value="1"/>
</dbReference>
<protein>
    <submittedName>
        <fullName evidence="9">Sugar ABC transporter permease</fullName>
    </submittedName>
</protein>
<feature type="transmembrane region" description="Helical" evidence="7">
    <location>
        <begin position="96"/>
        <end position="118"/>
    </location>
</feature>
<evidence type="ECO:0000256" key="1">
    <source>
        <dbReference type="ARBA" id="ARBA00004651"/>
    </source>
</evidence>
<keyword evidence="6 7" id="KW-0472">Membrane</keyword>
<dbReference type="OrthoDB" id="148827at2"/>
<evidence type="ECO:0000256" key="6">
    <source>
        <dbReference type="ARBA" id="ARBA00023136"/>
    </source>
</evidence>
<feature type="domain" description="ABC transmembrane type-1" evidence="8">
    <location>
        <begin position="92"/>
        <end position="286"/>
    </location>
</feature>
<sequence length="301" mass="31785">MTTTHVPQSVAPEAATASSTTASAPAAIGKAARLLALSAGAFMFLFPFYYMVVGSLQTEPDSSPGGAVPDPGDLSLDNYAAINATVPLGRALLNSAIYTGGVVIMSVVVGALTGYALAQLRFRGREALFTVLILLQLVPFTLSLIPLYILIVRDYGLGDTYLGMILPGAVNATGVFIFRQFFLAIPADLFDAPRVDGASELQVLRYVALPLIRPALLTVVLVTFIGPWNDFLWPFLVTKDRHMQPLAVALANYISSQAGNADNPFGAILAGAVVLAAPVVLLFVLFQRHFSATNLSSGVKG</sequence>
<evidence type="ECO:0000256" key="3">
    <source>
        <dbReference type="ARBA" id="ARBA00022475"/>
    </source>
</evidence>
<comment type="similarity">
    <text evidence="7">Belongs to the binding-protein-dependent transport system permease family.</text>
</comment>
<feature type="transmembrane region" description="Helical" evidence="7">
    <location>
        <begin position="127"/>
        <end position="149"/>
    </location>
</feature>
<dbReference type="SUPFAM" id="SSF161098">
    <property type="entry name" value="MetI-like"/>
    <property type="match status" value="1"/>
</dbReference>
<keyword evidence="2 7" id="KW-0813">Transport</keyword>
<accession>A0A317D2C1</accession>
<evidence type="ECO:0000256" key="5">
    <source>
        <dbReference type="ARBA" id="ARBA00022989"/>
    </source>
</evidence>